<dbReference type="eggNOG" id="ENOG502Z7PU">
    <property type="taxonomic scope" value="Bacteria"/>
</dbReference>
<evidence type="ECO:0000313" key="1">
    <source>
        <dbReference type="EMBL" id="EFG29903.2"/>
    </source>
</evidence>
<dbReference type="RefSeq" id="WP_002641653.1">
    <property type="nucleotide sequence ID" value="NZ_JH815301.1"/>
</dbReference>
<evidence type="ECO:0000313" key="2">
    <source>
        <dbReference type="Proteomes" id="UP000017813"/>
    </source>
</evidence>
<gene>
    <name evidence="1" type="ORF">HMPREF9021_02266</name>
</gene>
<proteinExistence type="predicted"/>
<organism evidence="1 2">
    <name type="scientific">Simonsiella muelleri ATCC 29453</name>
    <dbReference type="NCBI Taxonomy" id="641147"/>
    <lineage>
        <taxon>Bacteria</taxon>
        <taxon>Pseudomonadati</taxon>
        <taxon>Pseudomonadota</taxon>
        <taxon>Betaproteobacteria</taxon>
        <taxon>Neisseriales</taxon>
        <taxon>Neisseriaceae</taxon>
        <taxon>Simonsiella</taxon>
    </lineage>
</organism>
<dbReference type="AlphaFoldDB" id="V9H5E4"/>
<comment type="caution">
    <text evidence="1">The sequence shown here is derived from an EMBL/GenBank/DDBJ whole genome shotgun (WGS) entry which is preliminary data.</text>
</comment>
<dbReference type="HOGENOM" id="CLU_488118_0_0_4"/>
<dbReference type="OrthoDB" id="8609885at2"/>
<sequence>MNSAQLPFELGRRVEQQPDTLPFKFTLNDNVAPPKPTKPVAPIKPTIGANWTSAWSAQSTQGACLAVSGQNQALAQNYWAQFVAVAPVSGCLNVEIGTLAWLWLMFVGVSGSTARLHSCWQNHVAFAPKLSGCLKTRIAANQFYANHTTTRQANAPHLTNCTATPTAFTQYFVNGFIAQSSGYHLSGCLKTAVSRSVQPPCEWYPIPIDNTPNRDDCDCACGKPPPPDALPLDFSTQAAKPDAAQVPISFACGKPKVIIPNLDNYMICNEIKAQLADGTSLELLSLNIKADTAGYCWQADLTVSPESFVKVKFRQPEKDVITVLINSERFDFMAEEFSDNRAFGKKSYTITGRSQTALLGADFAHSSAGLVNSESYARQIADSQLKFLNFKIENWQIVDWLVPANVYSLTDKTPIAVLQDIAQTAGGFVASHPYLPQLDIRPTWRVAAWALADAAPDVQVPNSAIVSISGSLQQNLRCHAVGVAANHNQGKAANVYRREHGNTPRATDLSHTLYTDYNVCEAAGVATLSNTGIHKSETVKLPWIPKYGLNRAELGEIWQFNEPAESWRGVVKSVQISVAMNGEVPVIYQTLGVDRYMDI</sequence>
<dbReference type="STRING" id="641147.HMPREF9021_02266"/>
<reference evidence="1 2" key="1">
    <citation type="submission" date="2010-03" db="EMBL/GenBank/DDBJ databases">
        <authorList>
            <consortium name="The Broad Institute Genome Sequencing Platform"/>
            <person name="Ward D."/>
            <person name="Earl A."/>
            <person name="Feldgarden M."/>
            <person name="Gevers D."/>
            <person name="Young S."/>
            <person name="Zeng Q."/>
            <person name="Koehrsen M."/>
            <person name="Alvarado L."/>
            <person name="Berlin A.M."/>
            <person name="Borenstein D."/>
            <person name="Chapman S.B."/>
            <person name="Chen Z."/>
            <person name="Engels R."/>
            <person name="Freedman E."/>
            <person name="Gellesch M."/>
            <person name="Goldberg J."/>
            <person name="Griggs A."/>
            <person name="Gujja S."/>
            <person name="Heilman E.R."/>
            <person name="Heiman D.I."/>
            <person name="Hepburn T.A."/>
            <person name="Howarth C."/>
            <person name="Jen D."/>
            <person name="Larson L."/>
            <person name="Mehta T."/>
            <person name="Park D."/>
            <person name="Pearson M."/>
            <person name="Richards J."/>
            <person name="Roberts A."/>
            <person name="Saif S."/>
            <person name="Shea T.D."/>
            <person name="Shenoy N."/>
            <person name="Sisk P."/>
            <person name="Stolte C."/>
            <person name="Sykes S.N."/>
            <person name="Walk T."/>
            <person name="White J."/>
            <person name="Yandava C."/>
            <person name="Izard J."/>
            <person name="Baranova O.V."/>
            <person name="Blanton J.M."/>
            <person name="Tanner A.C."/>
            <person name="Dewhirst F."/>
            <person name="Haas B."/>
            <person name="Nusbaum C."/>
            <person name="Birren B."/>
        </authorList>
    </citation>
    <scope>NUCLEOTIDE SEQUENCE [LARGE SCALE GENOMIC DNA]</scope>
    <source>
        <strain evidence="1 2">ATCC 29453</strain>
    </source>
</reference>
<reference evidence="1 2" key="2">
    <citation type="submission" date="2011-10" db="EMBL/GenBank/DDBJ databases">
        <title>The Genome Sequence of Simonsiella muelleri ATCC 29453.</title>
        <authorList>
            <consortium name="The Broad Institute Genome Sequencing Platform"/>
            <consortium name="The Broad Institute Genome Sequencing Center for Infectious Disease"/>
            <person name="Earl A."/>
            <person name="Ward D."/>
            <person name="Feldgarden M."/>
            <person name="Gevers D."/>
            <person name="Izard J."/>
            <person name="Baranova O.V."/>
            <person name="Blanton J.M."/>
            <person name="Tanner A.C."/>
            <person name="Dewhirst F."/>
            <person name="Young S.K."/>
            <person name="Zeng Q."/>
            <person name="Gargeya S."/>
            <person name="Fitzgerald M."/>
            <person name="Haas B."/>
            <person name="Abouelleil A."/>
            <person name="Alvarado L."/>
            <person name="Arachchi H.M."/>
            <person name="Berlin A."/>
            <person name="Brown A."/>
            <person name="Chapman S.B."/>
            <person name="Chen Z."/>
            <person name="Dunbar C."/>
            <person name="Freedman E."/>
            <person name="Gearin G."/>
            <person name="Goldberg J."/>
            <person name="Griggs A."/>
            <person name="Gujja S."/>
            <person name="Heiman D."/>
            <person name="Howarth C."/>
            <person name="Larson L."/>
            <person name="Lui A."/>
            <person name="MacDonald P.J.P."/>
            <person name="Montmayeur A."/>
            <person name="Murphy C."/>
            <person name="Neiman D."/>
            <person name="Pearson M."/>
            <person name="Priest M."/>
            <person name="Roberts A."/>
            <person name="Saif S."/>
            <person name="Shea T."/>
            <person name="Shenoy N."/>
            <person name="Sisk P."/>
            <person name="Stolte C."/>
            <person name="Sykes S."/>
            <person name="Wortman J."/>
            <person name="Nusbaum C."/>
            <person name="Birren B."/>
        </authorList>
    </citation>
    <scope>NUCLEOTIDE SEQUENCE [LARGE SCALE GENOMIC DNA]</scope>
    <source>
        <strain evidence="1 2">ATCC 29453</strain>
    </source>
</reference>
<dbReference type="Proteomes" id="UP000017813">
    <property type="component" value="Unassembled WGS sequence"/>
</dbReference>
<dbReference type="EMBL" id="ADCY02000019">
    <property type="protein sequence ID" value="EFG29903.2"/>
    <property type="molecule type" value="Genomic_DNA"/>
</dbReference>
<keyword evidence="2" id="KW-1185">Reference proteome</keyword>
<accession>V9H5E4</accession>
<protein>
    <submittedName>
        <fullName evidence="1">Uncharacterized protein</fullName>
    </submittedName>
</protein>
<name>V9H5E4_9NEIS</name>